<evidence type="ECO:0000256" key="1">
    <source>
        <dbReference type="ARBA" id="ARBA00022448"/>
    </source>
</evidence>
<dbReference type="CDD" id="cd03219">
    <property type="entry name" value="ABC_Mj1267_LivG_branched"/>
    <property type="match status" value="1"/>
</dbReference>
<proteinExistence type="predicted"/>
<keyword evidence="2" id="KW-0547">Nucleotide-binding</keyword>
<name>A0A8J3YWM9_9ACTN</name>
<gene>
    <name evidence="5" type="ORF">Val02_80810</name>
</gene>
<reference evidence="5" key="1">
    <citation type="submission" date="2021-01" db="EMBL/GenBank/DDBJ databases">
        <title>Whole genome shotgun sequence of Virgisporangium aliadipatigenens NBRC 105644.</title>
        <authorList>
            <person name="Komaki H."/>
            <person name="Tamura T."/>
        </authorList>
    </citation>
    <scope>NUCLEOTIDE SEQUENCE</scope>
    <source>
        <strain evidence="5">NBRC 105644</strain>
    </source>
</reference>
<evidence type="ECO:0000256" key="3">
    <source>
        <dbReference type="ARBA" id="ARBA00022840"/>
    </source>
</evidence>
<keyword evidence="3 5" id="KW-0067">ATP-binding</keyword>
<organism evidence="5 6">
    <name type="scientific">Virgisporangium aliadipatigenens</name>
    <dbReference type="NCBI Taxonomy" id="741659"/>
    <lineage>
        <taxon>Bacteria</taxon>
        <taxon>Bacillati</taxon>
        <taxon>Actinomycetota</taxon>
        <taxon>Actinomycetes</taxon>
        <taxon>Micromonosporales</taxon>
        <taxon>Micromonosporaceae</taxon>
        <taxon>Virgisporangium</taxon>
    </lineage>
</organism>
<comment type="caution">
    <text evidence="5">The sequence shown here is derived from an EMBL/GenBank/DDBJ whole genome shotgun (WGS) entry which is preliminary data.</text>
</comment>
<evidence type="ECO:0000256" key="2">
    <source>
        <dbReference type="ARBA" id="ARBA00022741"/>
    </source>
</evidence>
<dbReference type="InterPro" id="IPR051120">
    <property type="entry name" value="ABC_AA/LPS_Transport"/>
</dbReference>
<sequence>MITIDEVTVRFGQVTALDAVSLTVAPHTVHAVIGPNGAGKSTLLNVLSGLYRPAHGTVRIDGTDLAGVKPYEIARLGVARSFQNVALSGGQTAMDSMLLGRHRLMRAGPWRTAFGTPGARREERAHRAAVAEIATRFGLDHLLERPVAQLAYGDRKRIDLARAMCAEPKVLLLDEPVAGLNAGETAAVSALIRRMRDEHDVTVVLVEHDMPMVMGLADEVTVLDFGRRIAGGTPAEIQDHPDVIRAYLGVAS</sequence>
<dbReference type="InterPro" id="IPR003593">
    <property type="entry name" value="AAA+_ATPase"/>
</dbReference>
<dbReference type="SMART" id="SM00382">
    <property type="entry name" value="AAA"/>
    <property type="match status" value="1"/>
</dbReference>
<dbReference type="PANTHER" id="PTHR45772">
    <property type="entry name" value="CONSERVED COMPONENT OF ABC TRANSPORTER FOR NATURAL AMINO ACIDS-RELATED"/>
    <property type="match status" value="1"/>
</dbReference>
<evidence type="ECO:0000313" key="5">
    <source>
        <dbReference type="EMBL" id="GIJ51195.1"/>
    </source>
</evidence>
<dbReference type="InterPro" id="IPR027417">
    <property type="entry name" value="P-loop_NTPase"/>
</dbReference>
<accession>A0A8J3YWM9</accession>
<dbReference type="InterPro" id="IPR032823">
    <property type="entry name" value="BCA_ABC_TP_C"/>
</dbReference>
<dbReference type="GO" id="GO:0016887">
    <property type="term" value="F:ATP hydrolysis activity"/>
    <property type="evidence" value="ECO:0007669"/>
    <property type="project" value="InterPro"/>
</dbReference>
<protein>
    <submittedName>
        <fullName evidence="5">ABC transporter ATP-binding protein</fullName>
    </submittedName>
</protein>
<evidence type="ECO:0000313" key="6">
    <source>
        <dbReference type="Proteomes" id="UP000619260"/>
    </source>
</evidence>
<dbReference type="AlphaFoldDB" id="A0A8J3YWM9"/>
<dbReference type="PROSITE" id="PS00211">
    <property type="entry name" value="ABC_TRANSPORTER_1"/>
    <property type="match status" value="1"/>
</dbReference>
<keyword evidence="6" id="KW-1185">Reference proteome</keyword>
<feature type="domain" description="ABC transporter" evidence="4">
    <location>
        <begin position="2"/>
        <end position="250"/>
    </location>
</feature>
<dbReference type="PANTHER" id="PTHR45772:SF1">
    <property type="entry name" value="ABC TRANSPORTER ATP-BINDING PROTEIN"/>
    <property type="match status" value="1"/>
</dbReference>
<dbReference type="InterPro" id="IPR003439">
    <property type="entry name" value="ABC_transporter-like_ATP-bd"/>
</dbReference>
<dbReference type="GO" id="GO:0005886">
    <property type="term" value="C:plasma membrane"/>
    <property type="evidence" value="ECO:0007669"/>
    <property type="project" value="TreeGrafter"/>
</dbReference>
<dbReference type="SUPFAM" id="SSF52540">
    <property type="entry name" value="P-loop containing nucleoside triphosphate hydrolases"/>
    <property type="match status" value="1"/>
</dbReference>
<dbReference type="FunFam" id="3.40.50.300:FF:000421">
    <property type="entry name" value="Branched-chain amino acid ABC transporter ATP-binding protein"/>
    <property type="match status" value="1"/>
</dbReference>
<dbReference type="PROSITE" id="PS50893">
    <property type="entry name" value="ABC_TRANSPORTER_2"/>
    <property type="match status" value="1"/>
</dbReference>
<dbReference type="InterPro" id="IPR017871">
    <property type="entry name" value="ABC_transporter-like_CS"/>
</dbReference>
<evidence type="ECO:0000259" key="4">
    <source>
        <dbReference type="PROSITE" id="PS50893"/>
    </source>
</evidence>
<keyword evidence="1" id="KW-0813">Transport</keyword>
<dbReference type="Gene3D" id="3.40.50.300">
    <property type="entry name" value="P-loop containing nucleotide triphosphate hydrolases"/>
    <property type="match status" value="1"/>
</dbReference>
<dbReference type="Pfam" id="PF00005">
    <property type="entry name" value="ABC_tran"/>
    <property type="match status" value="1"/>
</dbReference>
<dbReference type="Pfam" id="PF12399">
    <property type="entry name" value="BCA_ABC_TP_C"/>
    <property type="match status" value="1"/>
</dbReference>
<dbReference type="EMBL" id="BOPF01000045">
    <property type="protein sequence ID" value="GIJ51195.1"/>
    <property type="molecule type" value="Genomic_DNA"/>
</dbReference>
<dbReference type="Proteomes" id="UP000619260">
    <property type="component" value="Unassembled WGS sequence"/>
</dbReference>
<dbReference type="GO" id="GO:0005524">
    <property type="term" value="F:ATP binding"/>
    <property type="evidence" value="ECO:0007669"/>
    <property type="project" value="UniProtKB-KW"/>
</dbReference>
<dbReference type="RefSeq" id="WP_203904658.1">
    <property type="nucleotide sequence ID" value="NZ_BOPF01000045.1"/>
</dbReference>